<keyword evidence="5" id="KW-1185">Reference proteome</keyword>
<reference evidence="4 5" key="1">
    <citation type="submission" date="2014-03" db="EMBL/GenBank/DDBJ databases">
        <title>Genome sequence of Clostridium litorale W6, DSM 5388.</title>
        <authorList>
            <person name="Poehlein A."/>
            <person name="Jagirdar A."/>
            <person name="Khonsari B."/>
            <person name="Chibani C.M."/>
            <person name="Gutierrez Gutierrez D.A."/>
            <person name="Davydova E."/>
            <person name="Alghaithi H.S."/>
            <person name="Nair K.P."/>
            <person name="Dhamotharan K."/>
            <person name="Chandran L."/>
            <person name="G W."/>
            <person name="Daniel R."/>
        </authorList>
    </citation>
    <scope>NUCLEOTIDE SEQUENCE [LARGE SCALE GENOMIC DNA]</scope>
    <source>
        <strain evidence="4 5">W6</strain>
    </source>
</reference>
<sequence length="199" mass="22844">MSKVNKKQIARRKNIIKTAAGLMNVVGFENLTVRMICDAANISPGTFYHYFDNKSDLIIELFSLIDDYFEENVLGRLEDENELVNIITFCKSFSEFVTQTGVAKSKFMNSMFPPYSEGGRHEESGRILYRELNSIITRGQEKGQVTTEYEPDQLVEIILVLLRGYCFDWARREGAYDLVKYTEDMISLFIGGLKACRDI</sequence>
<dbReference type="RefSeq" id="WP_038266475.1">
    <property type="nucleotide sequence ID" value="NZ_FSRH01000016.1"/>
</dbReference>
<dbReference type="InterPro" id="IPR050624">
    <property type="entry name" value="HTH-type_Tx_Regulator"/>
</dbReference>
<dbReference type="SUPFAM" id="SSF46689">
    <property type="entry name" value="Homeodomain-like"/>
    <property type="match status" value="1"/>
</dbReference>
<dbReference type="SUPFAM" id="SSF48498">
    <property type="entry name" value="Tetracyclin repressor-like, C-terminal domain"/>
    <property type="match status" value="1"/>
</dbReference>
<dbReference type="EMBL" id="JJMM01000014">
    <property type="protein sequence ID" value="KDR94612.1"/>
    <property type="molecule type" value="Genomic_DNA"/>
</dbReference>
<protein>
    <submittedName>
        <fullName evidence="4">Transcription regulator</fullName>
    </submittedName>
</protein>
<dbReference type="OrthoDB" id="9785164at2"/>
<evidence type="ECO:0000259" key="3">
    <source>
        <dbReference type="PROSITE" id="PS50977"/>
    </source>
</evidence>
<dbReference type="eggNOG" id="COG1309">
    <property type="taxonomic scope" value="Bacteria"/>
</dbReference>
<dbReference type="InterPro" id="IPR036271">
    <property type="entry name" value="Tet_transcr_reg_TetR-rel_C_sf"/>
</dbReference>
<dbReference type="PROSITE" id="PS50977">
    <property type="entry name" value="HTH_TETR_2"/>
    <property type="match status" value="1"/>
</dbReference>
<dbReference type="GO" id="GO:0003677">
    <property type="term" value="F:DNA binding"/>
    <property type="evidence" value="ECO:0007669"/>
    <property type="project" value="UniProtKB-UniRule"/>
</dbReference>
<dbReference type="STRING" id="1121324.CLIT_14c00730"/>
<feature type="DNA-binding region" description="H-T-H motif" evidence="2">
    <location>
        <begin position="32"/>
        <end position="51"/>
    </location>
</feature>
<dbReference type="PANTHER" id="PTHR43479:SF11">
    <property type="entry name" value="ACREF_ENVCD OPERON REPRESSOR-RELATED"/>
    <property type="match status" value="1"/>
</dbReference>
<keyword evidence="1 2" id="KW-0238">DNA-binding</keyword>
<dbReference type="InterPro" id="IPR023772">
    <property type="entry name" value="DNA-bd_HTH_TetR-type_CS"/>
</dbReference>
<dbReference type="PROSITE" id="PS01081">
    <property type="entry name" value="HTH_TETR_1"/>
    <property type="match status" value="1"/>
</dbReference>
<dbReference type="Proteomes" id="UP000027946">
    <property type="component" value="Unassembled WGS sequence"/>
</dbReference>
<dbReference type="PRINTS" id="PR00455">
    <property type="entry name" value="HTHTETR"/>
</dbReference>
<dbReference type="InterPro" id="IPR001647">
    <property type="entry name" value="HTH_TetR"/>
</dbReference>
<evidence type="ECO:0000313" key="5">
    <source>
        <dbReference type="Proteomes" id="UP000027946"/>
    </source>
</evidence>
<dbReference type="PANTHER" id="PTHR43479">
    <property type="entry name" value="ACREF/ENVCD OPERON REPRESSOR-RELATED"/>
    <property type="match status" value="1"/>
</dbReference>
<dbReference type="InterPro" id="IPR009057">
    <property type="entry name" value="Homeodomain-like_sf"/>
</dbReference>
<name>A0A069RK95_PEPLI</name>
<dbReference type="Gene3D" id="1.10.357.10">
    <property type="entry name" value="Tetracycline Repressor, domain 2"/>
    <property type="match status" value="1"/>
</dbReference>
<proteinExistence type="predicted"/>
<comment type="caution">
    <text evidence="4">The sequence shown here is derived from an EMBL/GenBank/DDBJ whole genome shotgun (WGS) entry which is preliminary data.</text>
</comment>
<dbReference type="Pfam" id="PF00440">
    <property type="entry name" value="TetR_N"/>
    <property type="match status" value="1"/>
</dbReference>
<evidence type="ECO:0000313" key="4">
    <source>
        <dbReference type="EMBL" id="KDR94612.1"/>
    </source>
</evidence>
<organism evidence="4 5">
    <name type="scientific">Peptoclostridium litorale DSM 5388</name>
    <dbReference type="NCBI Taxonomy" id="1121324"/>
    <lineage>
        <taxon>Bacteria</taxon>
        <taxon>Bacillati</taxon>
        <taxon>Bacillota</taxon>
        <taxon>Clostridia</taxon>
        <taxon>Peptostreptococcales</taxon>
        <taxon>Peptoclostridiaceae</taxon>
        <taxon>Peptoclostridium</taxon>
    </lineage>
</organism>
<accession>A0A069RK95</accession>
<evidence type="ECO:0000256" key="2">
    <source>
        <dbReference type="PROSITE-ProRule" id="PRU00335"/>
    </source>
</evidence>
<feature type="domain" description="HTH tetR-type" evidence="3">
    <location>
        <begin position="9"/>
        <end position="69"/>
    </location>
</feature>
<dbReference type="AlphaFoldDB" id="A0A069RK95"/>
<gene>
    <name evidence="4" type="ORF">CLIT_14c00730</name>
</gene>
<evidence type="ECO:0000256" key="1">
    <source>
        <dbReference type="ARBA" id="ARBA00023125"/>
    </source>
</evidence>